<dbReference type="EMBL" id="BMJI01000003">
    <property type="protein sequence ID" value="GGC84020.1"/>
    <property type="molecule type" value="Genomic_DNA"/>
</dbReference>
<accession>A0ABQ1NV24</accession>
<protein>
    <recommendedName>
        <fullName evidence="4">DUF2630 domain-containing protein</fullName>
    </recommendedName>
</protein>
<keyword evidence="3" id="KW-1185">Reference proteome</keyword>
<evidence type="ECO:0000256" key="1">
    <source>
        <dbReference type="SAM" id="MobiDB-lite"/>
    </source>
</evidence>
<dbReference type="RefSeq" id="WP_188666694.1">
    <property type="nucleotide sequence ID" value="NZ_BMJI01000003.1"/>
</dbReference>
<sequence>MAEQSSNASINSSINDLIAEEHELRNNPDKSDENRQRLRSVEAELDQCWDLLRQRRSKAEFGDNPDEAQVRPAAEVENYRN</sequence>
<comment type="caution">
    <text evidence="2">The sequence shown here is derived from an EMBL/GenBank/DDBJ whole genome shotgun (WGS) entry which is preliminary data.</text>
</comment>
<dbReference type="InterPro" id="IPR020311">
    <property type="entry name" value="Uncharacterised_Rv0898c"/>
</dbReference>
<evidence type="ECO:0000313" key="2">
    <source>
        <dbReference type="EMBL" id="GGC84020.1"/>
    </source>
</evidence>
<evidence type="ECO:0000313" key="3">
    <source>
        <dbReference type="Proteomes" id="UP000597761"/>
    </source>
</evidence>
<feature type="region of interest" description="Disordered" evidence="1">
    <location>
        <begin position="57"/>
        <end position="81"/>
    </location>
</feature>
<feature type="compositionally biased region" description="Basic and acidic residues" evidence="1">
    <location>
        <begin position="19"/>
        <end position="37"/>
    </location>
</feature>
<evidence type="ECO:0008006" key="4">
    <source>
        <dbReference type="Google" id="ProtNLM"/>
    </source>
</evidence>
<proteinExistence type="predicted"/>
<name>A0ABQ1NV24_9MICC</name>
<dbReference type="Proteomes" id="UP000597761">
    <property type="component" value="Unassembled WGS sequence"/>
</dbReference>
<feature type="region of interest" description="Disordered" evidence="1">
    <location>
        <begin position="1"/>
        <end position="37"/>
    </location>
</feature>
<dbReference type="Pfam" id="PF10944">
    <property type="entry name" value="DUF2630"/>
    <property type="match status" value="1"/>
</dbReference>
<gene>
    <name evidence="2" type="ORF">GCM10011512_08500</name>
</gene>
<feature type="compositionally biased region" description="Low complexity" evidence="1">
    <location>
        <begin position="1"/>
        <end position="15"/>
    </location>
</feature>
<reference evidence="3" key="1">
    <citation type="journal article" date="2019" name="Int. J. Syst. Evol. Microbiol.">
        <title>The Global Catalogue of Microorganisms (GCM) 10K type strain sequencing project: providing services to taxonomists for standard genome sequencing and annotation.</title>
        <authorList>
            <consortium name="The Broad Institute Genomics Platform"/>
            <consortium name="The Broad Institute Genome Sequencing Center for Infectious Disease"/>
            <person name="Wu L."/>
            <person name="Ma J."/>
        </authorList>
    </citation>
    <scope>NUCLEOTIDE SEQUENCE [LARGE SCALE GENOMIC DNA]</scope>
    <source>
        <strain evidence="3">CGMCC 1.15480</strain>
    </source>
</reference>
<organism evidence="2 3">
    <name type="scientific">Tersicoccus solisilvae</name>
    <dbReference type="NCBI Taxonomy" id="1882339"/>
    <lineage>
        <taxon>Bacteria</taxon>
        <taxon>Bacillati</taxon>
        <taxon>Actinomycetota</taxon>
        <taxon>Actinomycetes</taxon>
        <taxon>Micrococcales</taxon>
        <taxon>Micrococcaceae</taxon>
        <taxon>Tersicoccus</taxon>
    </lineage>
</organism>